<protein>
    <submittedName>
        <fullName evidence="1">Uncharacterized protein</fullName>
    </submittedName>
</protein>
<organism evidence="1 2">
    <name type="scientific">Lactarius akahatsu</name>
    <dbReference type="NCBI Taxonomy" id="416441"/>
    <lineage>
        <taxon>Eukaryota</taxon>
        <taxon>Fungi</taxon>
        <taxon>Dikarya</taxon>
        <taxon>Basidiomycota</taxon>
        <taxon>Agaricomycotina</taxon>
        <taxon>Agaricomycetes</taxon>
        <taxon>Russulales</taxon>
        <taxon>Russulaceae</taxon>
        <taxon>Lactarius</taxon>
    </lineage>
</organism>
<reference evidence="1" key="1">
    <citation type="submission" date="2022-01" db="EMBL/GenBank/DDBJ databases">
        <title>Comparative genomics reveals a dynamic genome evolution in the ectomycorrhizal milk-cap (Lactarius) mushrooms.</title>
        <authorList>
            <consortium name="DOE Joint Genome Institute"/>
            <person name="Lebreton A."/>
            <person name="Tang N."/>
            <person name="Kuo A."/>
            <person name="LaButti K."/>
            <person name="Drula E."/>
            <person name="Barry K."/>
            <person name="Clum A."/>
            <person name="Lipzen A."/>
            <person name="Mousain D."/>
            <person name="Ng V."/>
            <person name="Wang R."/>
            <person name="Wang X."/>
            <person name="Dai Y."/>
            <person name="Henrissat B."/>
            <person name="Grigoriev I.V."/>
            <person name="Guerin-Laguette A."/>
            <person name="Yu F."/>
            <person name="Martin F.M."/>
        </authorList>
    </citation>
    <scope>NUCLEOTIDE SEQUENCE</scope>
    <source>
        <strain evidence="1">QP</strain>
    </source>
</reference>
<accession>A0AAD4Q8Q8</accession>
<dbReference type="Proteomes" id="UP001201163">
    <property type="component" value="Unassembled WGS sequence"/>
</dbReference>
<keyword evidence="2" id="KW-1185">Reference proteome</keyword>
<name>A0AAD4Q8Q8_9AGAM</name>
<proteinExistence type="predicted"/>
<dbReference type="EMBL" id="JAKELL010000048">
    <property type="protein sequence ID" value="KAH8987242.1"/>
    <property type="molecule type" value="Genomic_DNA"/>
</dbReference>
<evidence type="ECO:0000313" key="1">
    <source>
        <dbReference type="EMBL" id="KAH8987242.1"/>
    </source>
</evidence>
<comment type="caution">
    <text evidence="1">The sequence shown here is derived from an EMBL/GenBank/DDBJ whole genome shotgun (WGS) entry which is preliminary data.</text>
</comment>
<sequence>MPPLVCAPPARILGEEEGPPTPFTIRAQAGTELVVFRKRTGPGHYSGLQSGVGYGSPTQLVRRPGPPFCAKGGAKGGVRLFAYPLSHSAPHLRASLLHRDSEGAPLHVCVPPLHQNEGRQQKGGLPTWSPARVSRVQGGGWSQRGLTVRVLFARNERGPVGANGGRGLTFPAPHLLHKWAQGVLSRGWRGQMRGQPFPPFAREWGAARPSPTPLALHPVRLPCSHTNRSRGCKGGVSSHMVPVHILFARERGWRGQVRGAYLSRAPHRNGWRGCGQRGEVLRRARKGINGGLTFPTPVPPLHKNWGLGAKGGVPLPVRVQMEAGVAKGGGLSHTVLVHSILFAA</sequence>
<gene>
    <name evidence="1" type="ORF">EDB92DRAFT_2016069</name>
</gene>
<evidence type="ECO:0000313" key="2">
    <source>
        <dbReference type="Proteomes" id="UP001201163"/>
    </source>
</evidence>
<dbReference type="AlphaFoldDB" id="A0AAD4Q8Q8"/>